<name>A0AAN7UYV7_9PEZI</name>
<organism evidence="2 3">
    <name type="scientific">Xylaria bambusicola</name>
    <dbReference type="NCBI Taxonomy" id="326684"/>
    <lineage>
        <taxon>Eukaryota</taxon>
        <taxon>Fungi</taxon>
        <taxon>Dikarya</taxon>
        <taxon>Ascomycota</taxon>
        <taxon>Pezizomycotina</taxon>
        <taxon>Sordariomycetes</taxon>
        <taxon>Xylariomycetidae</taxon>
        <taxon>Xylariales</taxon>
        <taxon>Xylariaceae</taxon>
        <taxon>Xylaria</taxon>
    </lineage>
</organism>
<feature type="region of interest" description="Disordered" evidence="1">
    <location>
        <begin position="48"/>
        <end position="90"/>
    </location>
</feature>
<dbReference type="AlphaFoldDB" id="A0AAN7UYV7"/>
<evidence type="ECO:0000313" key="2">
    <source>
        <dbReference type="EMBL" id="KAK5635276.1"/>
    </source>
</evidence>
<comment type="caution">
    <text evidence="2">The sequence shown here is derived from an EMBL/GenBank/DDBJ whole genome shotgun (WGS) entry which is preliminary data.</text>
</comment>
<evidence type="ECO:0000313" key="3">
    <source>
        <dbReference type="Proteomes" id="UP001305414"/>
    </source>
</evidence>
<dbReference type="Proteomes" id="UP001305414">
    <property type="component" value="Unassembled WGS sequence"/>
</dbReference>
<dbReference type="EMBL" id="JAWHQM010000050">
    <property type="protein sequence ID" value="KAK5635276.1"/>
    <property type="molecule type" value="Genomic_DNA"/>
</dbReference>
<accession>A0AAN7UYV7</accession>
<protein>
    <submittedName>
        <fullName evidence="2">Uncharacterized protein</fullName>
    </submittedName>
</protein>
<gene>
    <name evidence="2" type="ORF">RRF57_010988</name>
</gene>
<reference evidence="2 3" key="1">
    <citation type="submission" date="2023-10" db="EMBL/GenBank/DDBJ databases">
        <title>Draft genome sequence of Xylaria bambusicola isolate GMP-LS, the root and basal stem rot pathogen of sugarcane in Indonesia.</title>
        <authorList>
            <person name="Selvaraj P."/>
            <person name="Muralishankar V."/>
            <person name="Muruganantham S."/>
            <person name="Sp S."/>
            <person name="Haryani S."/>
            <person name="Lau K.J.X."/>
            <person name="Naqvi N.I."/>
        </authorList>
    </citation>
    <scope>NUCLEOTIDE SEQUENCE [LARGE SCALE GENOMIC DNA]</scope>
    <source>
        <strain evidence="2">GMP-LS</strain>
    </source>
</reference>
<sequence length="90" mass="9665">MPGCEMLGGGGLVGSKGCIASTGTRCGPKRGFFFMAALEWTDEFVGRQPKVQPGATANRLWRQAPETEPPGNQAECGKRRSQSGRRPARK</sequence>
<evidence type="ECO:0000256" key="1">
    <source>
        <dbReference type="SAM" id="MobiDB-lite"/>
    </source>
</evidence>
<proteinExistence type="predicted"/>
<keyword evidence="3" id="KW-1185">Reference proteome</keyword>
<feature type="compositionally biased region" description="Basic residues" evidence="1">
    <location>
        <begin position="79"/>
        <end position="90"/>
    </location>
</feature>